<dbReference type="RefSeq" id="WP_302882817.1">
    <property type="nucleotide sequence ID" value="NZ_JAUMIT010000001.1"/>
</dbReference>
<keyword evidence="3" id="KW-0032">Aminotransferase</keyword>
<proteinExistence type="inferred from homology"/>
<dbReference type="PANTHER" id="PTHR30244">
    <property type="entry name" value="TRANSAMINASE"/>
    <property type="match status" value="1"/>
</dbReference>
<reference evidence="3" key="1">
    <citation type="submission" date="2023-07" db="EMBL/GenBank/DDBJ databases">
        <title>Wenyingzhuangia sp. chi5 genome sequencing and assembly.</title>
        <authorList>
            <person name="Park S."/>
        </authorList>
    </citation>
    <scope>NUCLEOTIDE SEQUENCE</scope>
    <source>
        <strain evidence="3">Chi5</strain>
    </source>
</reference>
<dbReference type="Proteomes" id="UP001168642">
    <property type="component" value="Unassembled WGS sequence"/>
</dbReference>
<dbReference type="Gene3D" id="3.90.1150.10">
    <property type="entry name" value="Aspartate Aminotransferase, domain 1"/>
    <property type="match status" value="1"/>
</dbReference>
<gene>
    <name evidence="3" type="ORF">QVZ41_01735</name>
</gene>
<evidence type="ECO:0000256" key="1">
    <source>
        <dbReference type="ARBA" id="ARBA00037999"/>
    </source>
</evidence>
<comment type="similarity">
    <text evidence="1 2">Belongs to the DegT/DnrJ/EryC1 family.</text>
</comment>
<sequence>MKKKIYLSPPDLRGNERGFLKSVFKSNWITSQGPMLNRFEEELAKYVNMPYALALNSATAAIHLGLKILKVKKGDKVLCPTFTFIASVNPISYIGAIPVLVDAERDTWNICPVMLEKAILSEIEKGDKPKALILVHGYGMPAKIDEILEVTKKYNILVLEDAAAALGATYKNQHCGTFGDVGVYSFNGNKIITTSGGGMLVTHKKKHRKKALYLATQAKDFDGEYKHSKIGYNYRMSNVLAAIGVAQFALLSIFIKKRRQGNEYYINSLKDFDVAFLNDNLHTQSNFWLTSLLFKNYEIKEKVRLALLADDIECRSLWRPMHQQKVYKKSIFYSNGNSDDLFARGLSLPSGSSMSTKDLQRVCNVIKSCF</sequence>
<evidence type="ECO:0000313" key="4">
    <source>
        <dbReference type="Proteomes" id="UP001168642"/>
    </source>
</evidence>
<organism evidence="3 4">
    <name type="scientific">Wenyingzhuangia gilva</name>
    <dbReference type="NCBI Taxonomy" id="3057677"/>
    <lineage>
        <taxon>Bacteria</taxon>
        <taxon>Pseudomonadati</taxon>
        <taxon>Bacteroidota</taxon>
        <taxon>Flavobacteriia</taxon>
        <taxon>Flavobacteriales</taxon>
        <taxon>Flavobacteriaceae</taxon>
        <taxon>Wenyingzhuangia</taxon>
    </lineage>
</organism>
<dbReference type="EMBL" id="JAUMIT010000001">
    <property type="protein sequence ID" value="MDO3693568.1"/>
    <property type="molecule type" value="Genomic_DNA"/>
</dbReference>
<keyword evidence="4" id="KW-1185">Reference proteome</keyword>
<dbReference type="CDD" id="cd00616">
    <property type="entry name" value="AHBA_syn"/>
    <property type="match status" value="1"/>
</dbReference>
<dbReference type="Pfam" id="PF01041">
    <property type="entry name" value="DegT_DnrJ_EryC1"/>
    <property type="match status" value="1"/>
</dbReference>
<dbReference type="PANTHER" id="PTHR30244:SF34">
    <property type="entry name" value="DTDP-4-AMINO-4,6-DIDEOXYGALACTOSE TRANSAMINASE"/>
    <property type="match status" value="1"/>
</dbReference>
<keyword evidence="3" id="KW-0808">Transferase</keyword>
<evidence type="ECO:0000313" key="3">
    <source>
        <dbReference type="EMBL" id="MDO3693568.1"/>
    </source>
</evidence>
<keyword evidence="2" id="KW-0663">Pyridoxal phosphate</keyword>
<dbReference type="InterPro" id="IPR015422">
    <property type="entry name" value="PyrdxlP-dep_Trfase_small"/>
</dbReference>
<dbReference type="InterPro" id="IPR015421">
    <property type="entry name" value="PyrdxlP-dep_Trfase_major"/>
</dbReference>
<evidence type="ECO:0000256" key="2">
    <source>
        <dbReference type="RuleBase" id="RU004508"/>
    </source>
</evidence>
<dbReference type="PIRSF" id="PIRSF000390">
    <property type="entry name" value="PLP_StrS"/>
    <property type="match status" value="1"/>
</dbReference>
<accession>A0ABT8VNM2</accession>
<dbReference type="GO" id="GO:0008483">
    <property type="term" value="F:transaminase activity"/>
    <property type="evidence" value="ECO:0007669"/>
    <property type="project" value="UniProtKB-KW"/>
</dbReference>
<protein>
    <submittedName>
        <fullName evidence="3">Aminotransferase class I/II-fold pyridoxal phosphate-dependent enzyme</fullName>
    </submittedName>
</protein>
<dbReference type="InterPro" id="IPR000653">
    <property type="entry name" value="DegT/StrS_aminotransferase"/>
</dbReference>
<comment type="caution">
    <text evidence="3">The sequence shown here is derived from an EMBL/GenBank/DDBJ whole genome shotgun (WGS) entry which is preliminary data.</text>
</comment>
<dbReference type="Gene3D" id="3.40.640.10">
    <property type="entry name" value="Type I PLP-dependent aspartate aminotransferase-like (Major domain)"/>
    <property type="match status" value="1"/>
</dbReference>
<dbReference type="SUPFAM" id="SSF53383">
    <property type="entry name" value="PLP-dependent transferases"/>
    <property type="match status" value="1"/>
</dbReference>
<name>A0ABT8VNM2_9FLAO</name>
<dbReference type="InterPro" id="IPR015424">
    <property type="entry name" value="PyrdxlP-dep_Trfase"/>
</dbReference>